<dbReference type="GO" id="GO:0009827">
    <property type="term" value="P:plant-type cell wall modification"/>
    <property type="evidence" value="ECO:0000318"/>
    <property type="project" value="GO_Central"/>
</dbReference>
<reference evidence="6 7" key="1">
    <citation type="journal article" date="2013" name="Proc. Natl. Acad. Sci. U.S.A.">
        <title>Fine-scale variation in meiotic recombination in Mimulus inferred from population shotgun sequencing.</title>
        <authorList>
            <person name="Hellsten U."/>
            <person name="Wright K.M."/>
            <person name="Jenkins J."/>
            <person name="Shu S."/>
            <person name="Yuan Y."/>
            <person name="Wessler S.R."/>
            <person name="Schmutz J."/>
            <person name="Willis J.H."/>
            <person name="Rokhsar D.S."/>
        </authorList>
    </citation>
    <scope>NUCLEOTIDE SEQUENCE [LARGE SCALE GENOMIC DNA]</scope>
    <source>
        <strain evidence="7">cv. DUN x IM62</strain>
    </source>
</reference>
<dbReference type="GO" id="GO:0004857">
    <property type="term" value="F:enzyme inhibitor activity"/>
    <property type="evidence" value="ECO:0000318"/>
    <property type="project" value="GO_Central"/>
</dbReference>
<dbReference type="Pfam" id="PF04043">
    <property type="entry name" value="PMEI"/>
    <property type="match status" value="1"/>
</dbReference>
<dbReference type="PANTHER" id="PTHR35357">
    <property type="entry name" value="OS02G0537100 PROTEIN"/>
    <property type="match status" value="1"/>
</dbReference>
<evidence type="ECO:0000313" key="7">
    <source>
        <dbReference type="Proteomes" id="UP000030748"/>
    </source>
</evidence>
<evidence type="ECO:0000256" key="3">
    <source>
        <dbReference type="ARBA" id="ARBA00038471"/>
    </source>
</evidence>
<protein>
    <recommendedName>
        <fullName evidence="5">Pectinesterase inhibitor domain-containing protein</fullName>
    </recommendedName>
</protein>
<evidence type="ECO:0000256" key="2">
    <source>
        <dbReference type="ARBA" id="ARBA00023157"/>
    </source>
</evidence>
<gene>
    <name evidence="6" type="ORF">MIMGU_mgv1a013710mg</name>
</gene>
<feature type="signal peptide" evidence="4">
    <location>
        <begin position="1"/>
        <end position="29"/>
    </location>
</feature>
<dbReference type="AlphaFoldDB" id="A0A022S321"/>
<dbReference type="eggNOG" id="ENOG502R7HX">
    <property type="taxonomic scope" value="Eukaryota"/>
</dbReference>
<dbReference type="CDD" id="cd14859">
    <property type="entry name" value="PMEI_like"/>
    <property type="match status" value="1"/>
</dbReference>
<dbReference type="Gene3D" id="1.20.140.40">
    <property type="entry name" value="Invertase/pectin methylesterase inhibitor family protein"/>
    <property type="match status" value="1"/>
</dbReference>
<dbReference type="InterPro" id="IPR006501">
    <property type="entry name" value="Pectinesterase_inhib_dom"/>
</dbReference>
<dbReference type="NCBIfam" id="TIGR01614">
    <property type="entry name" value="PME_inhib"/>
    <property type="match status" value="1"/>
</dbReference>
<dbReference type="InterPro" id="IPR035513">
    <property type="entry name" value="Invertase/methylesterase_inhib"/>
</dbReference>
<dbReference type="KEGG" id="egt:105954628"/>
<name>A0A022S321_ERYGU</name>
<keyword evidence="2" id="KW-1015">Disulfide bond</keyword>
<feature type="domain" description="Pectinesterase inhibitor" evidence="5">
    <location>
        <begin position="48"/>
        <end position="208"/>
    </location>
</feature>
<dbReference type="SUPFAM" id="SSF101148">
    <property type="entry name" value="Plant invertase/pectin methylesterase inhibitor"/>
    <property type="match status" value="1"/>
</dbReference>
<evidence type="ECO:0000313" key="6">
    <source>
        <dbReference type="EMBL" id="EYU46744.1"/>
    </source>
</evidence>
<dbReference type="EMBL" id="KI630171">
    <property type="protein sequence ID" value="EYU46744.1"/>
    <property type="molecule type" value="Genomic_DNA"/>
</dbReference>
<dbReference type="PhylomeDB" id="A0A022S321"/>
<feature type="chain" id="PRO_5001508515" description="Pectinesterase inhibitor domain-containing protein" evidence="4">
    <location>
        <begin position="30"/>
        <end position="212"/>
    </location>
</feature>
<dbReference type="OrthoDB" id="841681at2759"/>
<dbReference type="Proteomes" id="UP000030748">
    <property type="component" value="Unassembled WGS sequence"/>
</dbReference>
<keyword evidence="7" id="KW-1185">Reference proteome</keyword>
<comment type="similarity">
    <text evidence="3">Belongs to the PMEI family.</text>
</comment>
<keyword evidence="1 4" id="KW-0732">Signal</keyword>
<accession>A0A022S321</accession>
<sequence>MKNSAMSCKLFFLSALLLGLSFIAAPTTAARPSLHLQLHRIQKISKLSGDPLVKAACAGTAEFEPECVSTLQSAPPHQRADGDALAFFALRFVEDHAVNITTDIKKFLAVPDLAPLLQSALSDCMDQYNPLDDLIEDAINAILAKAYSDAEQFIDAAITDINQCDAQLKAHNSEEKAENKTGEDVQLAKNLTEFNLFLKKMLSAAMNILKSN</sequence>
<evidence type="ECO:0000256" key="4">
    <source>
        <dbReference type="SAM" id="SignalP"/>
    </source>
</evidence>
<evidence type="ECO:0000256" key="1">
    <source>
        <dbReference type="ARBA" id="ARBA00022729"/>
    </source>
</evidence>
<dbReference type="SMART" id="SM00856">
    <property type="entry name" value="PMEI"/>
    <property type="match status" value="1"/>
</dbReference>
<dbReference type="GO" id="GO:0009505">
    <property type="term" value="C:plant-type cell wall"/>
    <property type="evidence" value="ECO:0000318"/>
    <property type="project" value="GO_Central"/>
</dbReference>
<organism evidence="6 7">
    <name type="scientific">Erythranthe guttata</name>
    <name type="common">Yellow monkey flower</name>
    <name type="synonym">Mimulus guttatus</name>
    <dbReference type="NCBI Taxonomy" id="4155"/>
    <lineage>
        <taxon>Eukaryota</taxon>
        <taxon>Viridiplantae</taxon>
        <taxon>Streptophyta</taxon>
        <taxon>Embryophyta</taxon>
        <taxon>Tracheophyta</taxon>
        <taxon>Spermatophyta</taxon>
        <taxon>Magnoliopsida</taxon>
        <taxon>eudicotyledons</taxon>
        <taxon>Gunneridae</taxon>
        <taxon>Pentapetalae</taxon>
        <taxon>asterids</taxon>
        <taxon>lamiids</taxon>
        <taxon>Lamiales</taxon>
        <taxon>Phrymaceae</taxon>
        <taxon>Erythranthe</taxon>
    </lineage>
</organism>
<dbReference type="PANTHER" id="PTHR35357:SF8">
    <property type="entry name" value="OS01G0111000 PROTEIN"/>
    <property type="match status" value="1"/>
</dbReference>
<evidence type="ECO:0000259" key="5">
    <source>
        <dbReference type="SMART" id="SM00856"/>
    </source>
</evidence>
<dbReference type="STRING" id="4155.A0A022S321"/>
<proteinExistence type="inferred from homology"/>